<feature type="region of interest" description="Disordered" evidence="1">
    <location>
        <begin position="1"/>
        <end position="33"/>
    </location>
</feature>
<dbReference type="Ensembl" id="ENSNBRT00000032190.1">
    <property type="protein sequence ID" value="ENSNBRP00000031394.1"/>
    <property type="gene ID" value="ENSNBRG00000023857.1"/>
</dbReference>
<feature type="compositionally biased region" description="Low complexity" evidence="1">
    <location>
        <begin position="20"/>
        <end position="33"/>
    </location>
</feature>
<evidence type="ECO:0000313" key="3">
    <source>
        <dbReference type="Proteomes" id="UP000261580"/>
    </source>
</evidence>
<organism evidence="2 3">
    <name type="scientific">Neolamprologus brichardi</name>
    <name type="common">Fairy cichlid</name>
    <name type="synonym">Lamprologus brichardi</name>
    <dbReference type="NCBI Taxonomy" id="32507"/>
    <lineage>
        <taxon>Eukaryota</taxon>
        <taxon>Metazoa</taxon>
        <taxon>Chordata</taxon>
        <taxon>Craniata</taxon>
        <taxon>Vertebrata</taxon>
        <taxon>Euteleostomi</taxon>
        <taxon>Actinopterygii</taxon>
        <taxon>Neopterygii</taxon>
        <taxon>Teleostei</taxon>
        <taxon>Neoteleostei</taxon>
        <taxon>Acanthomorphata</taxon>
        <taxon>Ovalentaria</taxon>
        <taxon>Cichlomorphae</taxon>
        <taxon>Cichliformes</taxon>
        <taxon>Cichlidae</taxon>
        <taxon>African cichlids</taxon>
        <taxon>Pseudocrenilabrinae</taxon>
        <taxon>Lamprologini</taxon>
        <taxon>Neolamprologus</taxon>
    </lineage>
</organism>
<dbReference type="AlphaFoldDB" id="A0A3Q4NB00"/>
<protein>
    <submittedName>
        <fullName evidence="2">Uncharacterized protein</fullName>
    </submittedName>
</protein>
<reference evidence="2" key="1">
    <citation type="submission" date="2025-08" db="UniProtKB">
        <authorList>
            <consortium name="Ensembl"/>
        </authorList>
    </citation>
    <scope>IDENTIFICATION</scope>
</reference>
<proteinExistence type="predicted"/>
<reference evidence="2" key="2">
    <citation type="submission" date="2025-09" db="UniProtKB">
        <authorList>
            <consortium name="Ensembl"/>
        </authorList>
    </citation>
    <scope>IDENTIFICATION</scope>
</reference>
<evidence type="ECO:0000313" key="2">
    <source>
        <dbReference type="Ensembl" id="ENSNBRP00000031394.1"/>
    </source>
</evidence>
<dbReference type="Proteomes" id="UP000261580">
    <property type="component" value="Unassembled WGS sequence"/>
</dbReference>
<evidence type="ECO:0000256" key="1">
    <source>
        <dbReference type="SAM" id="MobiDB-lite"/>
    </source>
</evidence>
<sequence>TQSAVGVRESPSPSLCEPPGEGSNCGSSSSSWASGTNIRTGHWLNEFTLYVSGMIYSFSIYIFDLLNQCDTTNRKPAATVCICRSGHTLTVMHM</sequence>
<accession>A0A3Q4NB00</accession>
<keyword evidence="3" id="KW-1185">Reference proteome</keyword>
<name>A0A3Q4NB00_NEOBR</name>